<dbReference type="GO" id="GO:0030388">
    <property type="term" value="P:fructose 1,6-bisphosphate metabolic process"/>
    <property type="evidence" value="ECO:0007669"/>
    <property type="project" value="TreeGrafter"/>
</dbReference>
<dbReference type="Pfam" id="PF00365">
    <property type="entry name" value="PFK"/>
    <property type="match status" value="2"/>
</dbReference>
<dbReference type="AlphaFoldDB" id="A0A6A5U354"/>
<evidence type="ECO:0000256" key="9">
    <source>
        <dbReference type="ARBA" id="ARBA00022777"/>
    </source>
</evidence>
<dbReference type="FunFam" id="3.40.50.460:FF:000002">
    <property type="entry name" value="ATP-dependent 6-phosphofructokinase"/>
    <property type="match status" value="1"/>
</dbReference>
<evidence type="ECO:0000256" key="8">
    <source>
        <dbReference type="ARBA" id="ARBA00022741"/>
    </source>
</evidence>
<keyword evidence="8 14" id="KW-0547">Nucleotide-binding</keyword>
<evidence type="ECO:0000256" key="16">
    <source>
        <dbReference type="SAM" id="MobiDB-lite"/>
    </source>
</evidence>
<evidence type="ECO:0000256" key="13">
    <source>
        <dbReference type="ARBA" id="ARBA00048070"/>
    </source>
</evidence>
<keyword evidence="12 14" id="KW-0324">Glycolysis</keyword>
<dbReference type="PIRSF" id="PIRSF000533">
    <property type="entry name" value="ATP_PFK_euk"/>
    <property type="match status" value="1"/>
</dbReference>
<dbReference type="PRINTS" id="PR00476">
    <property type="entry name" value="PHFRCTKINASE"/>
</dbReference>
<comment type="subunit">
    <text evidence="14">Homotetramer.</text>
</comment>
<name>A0A6A5U354_9PLEO</name>
<dbReference type="GO" id="GO:0042802">
    <property type="term" value="F:identical protein binding"/>
    <property type="evidence" value="ECO:0007669"/>
    <property type="project" value="TreeGrafter"/>
</dbReference>
<feature type="binding site" evidence="14">
    <location>
        <begin position="116"/>
        <end position="119"/>
    </location>
    <ligand>
        <name>ATP</name>
        <dbReference type="ChEBI" id="CHEBI:30616"/>
    </ligand>
</feature>
<dbReference type="SUPFAM" id="SSF53784">
    <property type="entry name" value="Phosphofructokinase"/>
    <property type="match status" value="2"/>
</dbReference>
<organism evidence="18 19">
    <name type="scientific">Byssothecium circinans</name>
    <dbReference type="NCBI Taxonomy" id="147558"/>
    <lineage>
        <taxon>Eukaryota</taxon>
        <taxon>Fungi</taxon>
        <taxon>Dikarya</taxon>
        <taxon>Ascomycota</taxon>
        <taxon>Pezizomycotina</taxon>
        <taxon>Dothideomycetes</taxon>
        <taxon>Pleosporomycetidae</taxon>
        <taxon>Pleosporales</taxon>
        <taxon>Massarineae</taxon>
        <taxon>Massarinaceae</taxon>
        <taxon>Byssothecium</taxon>
    </lineage>
</organism>
<feature type="binding site" evidence="14">
    <location>
        <position position="591"/>
    </location>
    <ligand>
        <name>beta-D-fructose 2,6-bisphosphate</name>
        <dbReference type="ChEBI" id="CHEBI:58579"/>
        <note>allosteric activator; ligand shared between dimeric partners</note>
    </ligand>
</feature>
<feature type="binding site" description="in other chain" evidence="14">
    <location>
        <begin position="206"/>
        <end position="208"/>
    </location>
    <ligand>
        <name>substrate</name>
        <note>ligand shared between dimeric partners</note>
    </ligand>
</feature>
<feature type="binding site" description="in other chain" evidence="14">
    <location>
        <begin position="598"/>
        <end position="600"/>
    </location>
    <ligand>
        <name>beta-D-fructose 2,6-bisphosphate</name>
        <dbReference type="ChEBI" id="CHEBI:58579"/>
        <note>allosteric activator; ligand shared between dimeric partners</note>
    </ligand>
</feature>
<dbReference type="PROSITE" id="PS00433">
    <property type="entry name" value="PHOSPHOFRUCTOKINASE"/>
    <property type="match status" value="1"/>
</dbReference>
<evidence type="ECO:0000259" key="17">
    <source>
        <dbReference type="Pfam" id="PF00365"/>
    </source>
</evidence>
<feature type="binding site" description="in other chain" evidence="14">
    <location>
        <position position="496"/>
    </location>
    <ligand>
        <name>beta-D-fructose 2,6-bisphosphate</name>
        <dbReference type="ChEBI" id="CHEBI:58579"/>
        <note>allosteric activator; ligand shared between dimeric partners</note>
    </ligand>
</feature>
<evidence type="ECO:0000256" key="14">
    <source>
        <dbReference type="HAMAP-Rule" id="MF_03184"/>
    </source>
</evidence>
<keyword evidence="7 14" id="KW-0479">Metal-binding</keyword>
<dbReference type="GO" id="GO:0070095">
    <property type="term" value="F:fructose-6-phosphate binding"/>
    <property type="evidence" value="ECO:0007669"/>
    <property type="project" value="TreeGrafter"/>
</dbReference>
<feature type="domain" description="Phosphofructokinase" evidence="17">
    <location>
        <begin position="420"/>
        <end position="715"/>
    </location>
</feature>
<dbReference type="OrthoDB" id="537915at2759"/>
<feature type="binding site" description="in other chain" evidence="14">
    <location>
        <position position="658"/>
    </location>
    <ligand>
        <name>beta-D-fructose 2,6-bisphosphate</name>
        <dbReference type="ChEBI" id="CHEBI:58579"/>
        <note>allosteric activator; ligand shared between dimeric partners</note>
    </ligand>
</feature>
<evidence type="ECO:0000256" key="7">
    <source>
        <dbReference type="ARBA" id="ARBA00022723"/>
    </source>
</evidence>
<dbReference type="GO" id="GO:0048029">
    <property type="term" value="F:monosaccharide binding"/>
    <property type="evidence" value="ECO:0007669"/>
    <property type="project" value="TreeGrafter"/>
</dbReference>
<keyword evidence="10 14" id="KW-0067">ATP-binding</keyword>
<evidence type="ECO:0000256" key="6">
    <source>
        <dbReference type="ARBA" id="ARBA00022679"/>
    </source>
</evidence>
<feature type="binding site" description="in other chain" evidence="14">
    <location>
        <begin position="313"/>
        <end position="316"/>
    </location>
    <ligand>
        <name>substrate</name>
        <note>ligand shared between dimeric partners</note>
    </ligand>
</feature>
<evidence type="ECO:0000313" key="18">
    <source>
        <dbReference type="EMBL" id="KAF1959563.1"/>
    </source>
</evidence>
<evidence type="ECO:0000256" key="3">
    <source>
        <dbReference type="ARBA" id="ARBA00004679"/>
    </source>
</evidence>
<feature type="binding site" description="in other chain" evidence="14">
    <location>
        <begin position="690"/>
        <end position="693"/>
    </location>
    <ligand>
        <name>beta-D-fructose 2,6-bisphosphate</name>
        <dbReference type="ChEBI" id="CHEBI:58579"/>
        <note>allosteric activator; ligand shared between dimeric partners</note>
    </ligand>
</feature>
<keyword evidence="5 14" id="KW-0021">Allosteric enzyme</keyword>
<comment type="similarity">
    <text evidence="15">Belongs to the phosphofructokinase type A (PFKA) family. ATP-dependent PFK group I subfamily. Eukaryotic two domain clade "E" sub-subfamily.</text>
</comment>
<evidence type="ECO:0000256" key="15">
    <source>
        <dbReference type="PIRNR" id="PIRNR000533"/>
    </source>
</evidence>
<feature type="binding site" evidence="14">
    <location>
        <position position="23"/>
    </location>
    <ligand>
        <name>ATP</name>
        <dbReference type="ChEBI" id="CHEBI:30616"/>
    </ligand>
</feature>
<feature type="binding site" evidence="14">
    <location>
        <position position="684"/>
    </location>
    <ligand>
        <name>beta-D-fructose 2,6-bisphosphate</name>
        <dbReference type="ChEBI" id="CHEBI:58579"/>
        <note>allosteric activator; ligand shared between dimeric partners</note>
    </ligand>
</feature>
<sequence>MAPTPPPPLEGKRRRIAVMTSGGDAPGMNGAVRAVVRMALHQKCDAFAIYEGYDGLVKGGDMIKEMKWEDVRGFLSEGGTLIGTARCKEFMERDGRRKAAKNMIVKGIDALVICGGDGSLTGADKFRGEWPELLNELVQAKELTHEQIQPFKHLNIVGLVGSIDNDLSMTDATIGCYSSLARICEAIDSVDTTATSHQRAFVVETMGRHCGWLTLMAGVATGSDFIFIPEQPAQNGWQEEMLATIRKHRSLGKRKTIVIVAEGVSSAHTSPFFESWLTFYTIDADLNPITPSQIKDILTNEAHLDTRVTTLGHVQRGGQPAAYDRMLSTLQGVEAVKAVLEATPDTPSPVICMIENKIVRRPLLEAVAQTKKVAEAIAQKDFQTAMTLRNAEFAEYFRSYQITTSSDQPELMLPEEKRMRIGIIHVGAPAGGMNAATRAAVAYCLARGHTPIALHNGFPGLIRHHSDEPIGAVREIKWLDAEGWANKGGSEIGTNRGLPSEDLETVAFVFKKYNIQSLFVVGGFEAFTAVSELRKGREHYKAFKIPMVVLPATISNNVPGTEYSIGSDTCLNALIEYCDACRQSASASRRRVFVIETQGGKSGYVATIAGLSIGAFAVYTPEDGINLKMLDRDIDVLRDVFLADKGQSRAGKIILVNEQASKTYSVQIIADMIAEAGKGKFESRHGVPGHFQQGTTPSPMDRIRAVRFAFRSMQHLEQYAGWSRDDIDDEPLTSAVIGIKGAKVLFSPMHDIEKRETDWNRRRPKNEFWMNTKQIVNILSGRPEQLPGAVQPDTLGGRPKQ</sequence>
<feature type="region of interest" description="N-terminal catalytic PFK domain 1" evidence="14">
    <location>
        <begin position="1"/>
        <end position="405"/>
    </location>
</feature>
<dbReference type="UniPathway" id="UPA00109">
    <property type="reaction ID" value="UER00182"/>
</dbReference>
<evidence type="ECO:0000256" key="4">
    <source>
        <dbReference type="ARBA" id="ARBA00022490"/>
    </source>
</evidence>
<dbReference type="GO" id="GO:0003872">
    <property type="term" value="F:6-phosphofructokinase activity"/>
    <property type="evidence" value="ECO:0007669"/>
    <property type="project" value="UniProtKB-UniRule"/>
</dbReference>
<feature type="domain" description="Phosphofructokinase" evidence="17">
    <location>
        <begin position="15"/>
        <end position="339"/>
    </location>
</feature>
<dbReference type="HAMAP" id="MF_03184">
    <property type="entry name" value="Phosphofructokinase_I_E"/>
    <property type="match status" value="1"/>
</dbReference>
<dbReference type="GO" id="GO:0005945">
    <property type="term" value="C:6-phosphofructokinase complex"/>
    <property type="evidence" value="ECO:0007669"/>
    <property type="project" value="TreeGrafter"/>
</dbReference>
<comment type="subcellular location">
    <subcellularLocation>
        <location evidence="2 14">Cytoplasm</location>
    </subcellularLocation>
</comment>
<accession>A0A6A5U354</accession>
<dbReference type="Gene3D" id="3.40.50.450">
    <property type="match status" value="2"/>
</dbReference>
<feature type="region of interest" description="Interdomain linker" evidence="14">
    <location>
        <begin position="406"/>
        <end position="419"/>
    </location>
</feature>
<comment type="activity regulation">
    <text evidence="14">Allosterically activated by ADP, AMP, or fructose 2,6-bisphosphate, and allosterically inhibited by ATP or citrate.</text>
</comment>
<evidence type="ECO:0000256" key="12">
    <source>
        <dbReference type="ARBA" id="ARBA00023152"/>
    </source>
</evidence>
<reference evidence="18" key="1">
    <citation type="journal article" date="2020" name="Stud. Mycol.">
        <title>101 Dothideomycetes genomes: a test case for predicting lifestyles and emergence of pathogens.</title>
        <authorList>
            <person name="Haridas S."/>
            <person name="Albert R."/>
            <person name="Binder M."/>
            <person name="Bloem J."/>
            <person name="Labutti K."/>
            <person name="Salamov A."/>
            <person name="Andreopoulos B."/>
            <person name="Baker S."/>
            <person name="Barry K."/>
            <person name="Bills G."/>
            <person name="Bluhm B."/>
            <person name="Cannon C."/>
            <person name="Castanera R."/>
            <person name="Culley D."/>
            <person name="Daum C."/>
            <person name="Ezra D."/>
            <person name="Gonzalez J."/>
            <person name="Henrissat B."/>
            <person name="Kuo A."/>
            <person name="Liang C."/>
            <person name="Lipzen A."/>
            <person name="Lutzoni F."/>
            <person name="Magnuson J."/>
            <person name="Mondo S."/>
            <person name="Nolan M."/>
            <person name="Ohm R."/>
            <person name="Pangilinan J."/>
            <person name="Park H.-J."/>
            <person name="Ramirez L."/>
            <person name="Alfaro M."/>
            <person name="Sun H."/>
            <person name="Tritt A."/>
            <person name="Yoshinaga Y."/>
            <person name="Zwiers L.-H."/>
            <person name="Turgeon B."/>
            <person name="Goodwin S."/>
            <person name="Spatafora J."/>
            <person name="Crous P."/>
            <person name="Grigoriev I."/>
        </authorList>
    </citation>
    <scope>NUCLEOTIDE SEQUENCE</scope>
    <source>
        <strain evidence="18">CBS 675.92</strain>
    </source>
</reference>
<evidence type="ECO:0000256" key="1">
    <source>
        <dbReference type="ARBA" id="ARBA00001946"/>
    </source>
</evidence>
<keyword evidence="9 14" id="KW-0418">Kinase</keyword>
<keyword evidence="6 14" id="KW-0808">Transferase</keyword>
<protein>
    <recommendedName>
        <fullName evidence="14">ATP-dependent 6-phosphofructokinase</fullName>
        <shortName evidence="14">ATP-PFK</shortName>
        <shortName evidence="14">Phosphofructokinase</shortName>
        <ecNumber evidence="14">2.7.1.11</ecNumber>
    </recommendedName>
    <alternativeName>
        <fullName evidence="14">Phosphohexokinase</fullName>
    </alternativeName>
</protein>
<evidence type="ECO:0000313" key="19">
    <source>
        <dbReference type="Proteomes" id="UP000800035"/>
    </source>
</evidence>
<evidence type="ECO:0000256" key="11">
    <source>
        <dbReference type="ARBA" id="ARBA00022842"/>
    </source>
</evidence>
<dbReference type="Proteomes" id="UP000800035">
    <property type="component" value="Unassembled WGS sequence"/>
</dbReference>
<comment type="pathway">
    <text evidence="3 14 15">Carbohydrate degradation; glycolysis; D-glyceraldehyde 3-phosphate and glycerone phosphate from D-glucose: step 3/4.</text>
</comment>
<dbReference type="FunFam" id="3.40.50.450:FF:000010">
    <property type="entry name" value="ATP-dependent 6-phosphofructokinase"/>
    <property type="match status" value="1"/>
</dbReference>
<comment type="cofactor">
    <cofactor evidence="1 14">
        <name>Mg(2+)</name>
        <dbReference type="ChEBI" id="CHEBI:18420"/>
    </cofactor>
</comment>
<dbReference type="GO" id="GO:0005524">
    <property type="term" value="F:ATP binding"/>
    <property type="evidence" value="ECO:0007669"/>
    <property type="project" value="UniProtKB-KW"/>
</dbReference>
<feature type="binding site" description="in other chain" evidence="14">
    <location>
        <begin position="553"/>
        <end position="557"/>
    </location>
    <ligand>
        <name>beta-D-fructose 2,6-bisphosphate</name>
        <dbReference type="ChEBI" id="CHEBI:58579"/>
        <note>allosteric activator; ligand shared between dimeric partners</note>
    </ligand>
</feature>
<dbReference type="GO" id="GO:0005739">
    <property type="term" value="C:mitochondrion"/>
    <property type="evidence" value="ECO:0007669"/>
    <property type="project" value="TreeGrafter"/>
</dbReference>
<feature type="binding site" evidence="14">
    <location>
        <begin position="86"/>
        <end position="87"/>
    </location>
    <ligand>
        <name>ATP</name>
        <dbReference type="ChEBI" id="CHEBI:30616"/>
    </ligand>
</feature>
<feature type="binding site" evidence="14">
    <location>
        <position position="307"/>
    </location>
    <ligand>
        <name>substrate</name>
        <note>ligand shared between dimeric partners</note>
    </ligand>
</feature>
<feature type="binding site" description="in other chain" evidence="14">
    <location>
        <position position="262"/>
    </location>
    <ligand>
        <name>substrate</name>
        <note>ligand shared between dimeric partners</note>
    </ligand>
</feature>
<evidence type="ECO:0000256" key="5">
    <source>
        <dbReference type="ARBA" id="ARBA00022533"/>
    </source>
</evidence>
<keyword evidence="11 14" id="KW-0460">Magnesium</keyword>
<gene>
    <name evidence="18" type="ORF">CC80DRAFT_501768</name>
</gene>
<dbReference type="PANTHER" id="PTHR13697">
    <property type="entry name" value="PHOSPHOFRUCTOKINASE"/>
    <property type="match status" value="1"/>
</dbReference>
<dbReference type="InterPro" id="IPR035966">
    <property type="entry name" value="PKF_sf"/>
</dbReference>
<evidence type="ECO:0000256" key="10">
    <source>
        <dbReference type="ARBA" id="ARBA00022840"/>
    </source>
</evidence>
<dbReference type="NCBIfam" id="TIGR02478">
    <property type="entry name" value="6PF1K_euk"/>
    <property type="match status" value="1"/>
</dbReference>
<feature type="binding site" evidence="14">
    <location>
        <position position="117"/>
    </location>
    <ligand>
        <name>Mg(2+)</name>
        <dbReference type="ChEBI" id="CHEBI:18420"/>
        <note>catalytic</note>
    </ligand>
</feature>
<feature type="region of interest" description="Disordered" evidence="16">
    <location>
        <begin position="782"/>
        <end position="801"/>
    </location>
</feature>
<dbReference type="GO" id="GO:0046872">
    <property type="term" value="F:metal ion binding"/>
    <property type="evidence" value="ECO:0007669"/>
    <property type="project" value="UniProtKB-KW"/>
</dbReference>
<dbReference type="FunFam" id="3.40.50.460:FF:000008">
    <property type="entry name" value="ATP-dependent 6-phosphofructokinase"/>
    <property type="match status" value="1"/>
</dbReference>
<dbReference type="InterPro" id="IPR009161">
    <property type="entry name" value="6-Pfructokinase_euk"/>
</dbReference>
<keyword evidence="19" id="KW-1185">Reference proteome</keyword>
<feature type="binding site" description="in other chain" evidence="14">
    <location>
        <begin position="162"/>
        <end position="164"/>
    </location>
    <ligand>
        <name>substrate</name>
        <note>ligand shared between dimeric partners</note>
    </ligand>
</feature>
<evidence type="ECO:0000256" key="2">
    <source>
        <dbReference type="ARBA" id="ARBA00004496"/>
    </source>
</evidence>
<dbReference type="PANTHER" id="PTHR13697:SF4">
    <property type="entry name" value="ATP-DEPENDENT 6-PHOSPHOFRUCTOKINASE"/>
    <property type="match status" value="1"/>
</dbReference>
<comment type="function">
    <text evidence="14">Catalyzes the phosphorylation of D-fructose 6-phosphate to fructose 1,6-bisphosphate by ATP, the first committing step of glycolysis.</text>
</comment>
<feature type="active site" description="Proton acceptor" evidence="14">
    <location>
        <position position="164"/>
    </location>
</feature>
<dbReference type="GO" id="GO:0016208">
    <property type="term" value="F:AMP binding"/>
    <property type="evidence" value="ECO:0007669"/>
    <property type="project" value="TreeGrafter"/>
</dbReference>
<dbReference type="InterPro" id="IPR015912">
    <property type="entry name" value="Phosphofructokinase_CS"/>
</dbReference>
<dbReference type="EC" id="2.7.1.11" evidence="14"/>
<dbReference type="EMBL" id="ML976984">
    <property type="protein sequence ID" value="KAF1959563.1"/>
    <property type="molecule type" value="Genomic_DNA"/>
</dbReference>
<dbReference type="GO" id="GO:0061621">
    <property type="term" value="P:canonical glycolysis"/>
    <property type="evidence" value="ECO:0007669"/>
    <property type="project" value="TreeGrafter"/>
</dbReference>
<comment type="similarity">
    <text evidence="14">Belongs to the phosphofructokinase type A (PFKA) family. ATP-dependent PFK group I subfamily. Eukaryotic two domain clade 'E' sub-subfamily.</text>
</comment>
<feature type="binding site" evidence="14">
    <location>
        <position position="199"/>
    </location>
    <ligand>
        <name>substrate</name>
        <note>ligand shared between dimeric partners</note>
    </ligand>
</feature>
<dbReference type="GO" id="GO:0006002">
    <property type="term" value="P:fructose 6-phosphate metabolic process"/>
    <property type="evidence" value="ECO:0007669"/>
    <property type="project" value="InterPro"/>
</dbReference>
<feature type="binding site" description="in other chain" evidence="14">
    <location>
        <position position="762"/>
    </location>
    <ligand>
        <name>beta-D-fructose 2,6-bisphosphate</name>
        <dbReference type="ChEBI" id="CHEBI:58579"/>
        <note>allosteric activator; ligand shared between dimeric partners</note>
    </ligand>
</feature>
<dbReference type="InterPro" id="IPR022953">
    <property type="entry name" value="ATP_PFK"/>
</dbReference>
<feature type="region of interest" description="C-terminal regulatory PFK domain 2" evidence="14">
    <location>
        <begin position="420"/>
        <end position="801"/>
    </location>
</feature>
<proteinExistence type="inferred from homology"/>
<dbReference type="InterPro" id="IPR000023">
    <property type="entry name" value="Phosphofructokinase_dom"/>
</dbReference>
<comment type="catalytic activity">
    <reaction evidence="13 14 15">
        <text>beta-D-fructose 6-phosphate + ATP = beta-D-fructose 1,6-bisphosphate + ADP + H(+)</text>
        <dbReference type="Rhea" id="RHEA:16109"/>
        <dbReference type="ChEBI" id="CHEBI:15378"/>
        <dbReference type="ChEBI" id="CHEBI:30616"/>
        <dbReference type="ChEBI" id="CHEBI:32966"/>
        <dbReference type="ChEBI" id="CHEBI:57634"/>
        <dbReference type="ChEBI" id="CHEBI:456216"/>
        <dbReference type="EC" id="2.7.1.11"/>
    </reaction>
</comment>
<keyword evidence="4 14" id="KW-0963">Cytoplasm</keyword>
<dbReference type="Gene3D" id="3.40.50.460">
    <property type="entry name" value="Phosphofructokinase domain"/>
    <property type="match status" value="2"/>
</dbReference>